<feature type="transmembrane region" description="Helical" evidence="5">
    <location>
        <begin position="334"/>
        <end position="355"/>
    </location>
</feature>
<proteinExistence type="predicted"/>
<dbReference type="Pfam" id="PF20877">
    <property type="entry name" value="Anoctamin_N"/>
    <property type="match status" value="1"/>
</dbReference>
<dbReference type="PANTHER" id="PTHR12308:SF73">
    <property type="entry name" value="ANOCTAMIN"/>
    <property type="match status" value="1"/>
</dbReference>
<dbReference type="HOGENOM" id="CLU_010867_0_0_1"/>
<feature type="domain" description="Anoctamin alpha-beta plait" evidence="7">
    <location>
        <begin position="39"/>
        <end position="151"/>
    </location>
</feature>
<keyword evidence="3 5" id="KW-1133">Transmembrane helix</keyword>
<keyword evidence="4 5" id="KW-0472">Membrane</keyword>
<feature type="transmembrane region" description="Helical" evidence="5">
    <location>
        <begin position="518"/>
        <end position="541"/>
    </location>
</feature>
<keyword evidence="2 5" id="KW-0812">Transmembrane</keyword>
<accession>A0A084QDB0</accession>
<dbReference type="InterPro" id="IPR007632">
    <property type="entry name" value="Anoctamin"/>
</dbReference>
<feature type="transmembrane region" description="Helical" evidence="5">
    <location>
        <begin position="225"/>
        <end position="242"/>
    </location>
</feature>
<gene>
    <name evidence="8" type="ORF">S40285_02813</name>
</gene>
<name>A0A084QDB0_STAC4</name>
<dbReference type="InParanoid" id="A0A084QDB0"/>
<organism evidence="8 9">
    <name type="scientific">Stachybotrys chlorohalonatus (strain IBT 40285)</name>
    <dbReference type="NCBI Taxonomy" id="1283841"/>
    <lineage>
        <taxon>Eukaryota</taxon>
        <taxon>Fungi</taxon>
        <taxon>Dikarya</taxon>
        <taxon>Ascomycota</taxon>
        <taxon>Pezizomycotina</taxon>
        <taxon>Sordariomycetes</taxon>
        <taxon>Hypocreomycetidae</taxon>
        <taxon>Hypocreales</taxon>
        <taxon>Stachybotryaceae</taxon>
        <taxon>Stachybotrys</taxon>
    </lineage>
</organism>
<dbReference type="InterPro" id="IPR049452">
    <property type="entry name" value="Anoctamin_TM"/>
</dbReference>
<dbReference type="AlphaFoldDB" id="A0A084QDB0"/>
<dbReference type="GO" id="GO:0032541">
    <property type="term" value="C:cortical endoplasmic reticulum"/>
    <property type="evidence" value="ECO:0007669"/>
    <property type="project" value="TreeGrafter"/>
</dbReference>
<evidence type="ECO:0000256" key="5">
    <source>
        <dbReference type="SAM" id="Phobius"/>
    </source>
</evidence>
<dbReference type="OMA" id="YNGPLKT"/>
<feature type="transmembrane region" description="Helical" evidence="5">
    <location>
        <begin position="201"/>
        <end position="219"/>
    </location>
</feature>
<evidence type="ECO:0000259" key="6">
    <source>
        <dbReference type="Pfam" id="PF04547"/>
    </source>
</evidence>
<evidence type="ECO:0000256" key="3">
    <source>
        <dbReference type="ARBA" id="ARBA00022989"/>
    </source>
</evidence>
<sequence length="741" mass="83800">MASLRGLYGNAPLGNESNFGYEPSATPSLLSTPTHAIVERAEAEATFIQLIKALTNVGLTTEVRQGNQDYLLVFLKVASDELLAQQVYRARLQDWLYGVRTSSPDKDVSKSLQNESVSESERLRLIYLMITKSHEEGGAGVTPGNGRWKYVRSVFPLHDHEFNKAWIQKWSGKYVLDQADLDEIRDKYGETIAFYFAFMRVYFRALVIPAALGSASWLLLGQFSMVYALASCLWSVVFFEYWKVQEVDLAVQWGVRGVSSIQHQRPEFEWEFEAEDPVTGEPVKVYPPLKRLQTQLLQVPFALICIVVLGGLIATCNSLEVFINQVYDGPGKQYLTFIPTILLVVLTPASSTILMKAAETLTQRENYETTDAYNAALVSKQFVLNFMTSYMPLLFTAFLYIPFGEILIPFLDFWRATAQTITFSEKPLATREFQIDPARISNQMFYFTVTAQVVNFATEVVVPYLKKEATVKVKEFQSNSVNEKDHEEEAEFLQRVRNECELAIYDVGGDFREMVTQFGYLSLFSVAWPLTACCFLVNNWIEMRSDALKIALTSRRPVPWRSDSIGPWLNTLGFLSWLGSITSSAIVFLCSGSKDGTRGTTSGIAVSTLLLSILLAENFYLLVQQVVRHVLGKLEKPGLQKERKERFLMKKRLVEEHLGQAVRDQASLPGIATSDKISRETLEEEARQTSIRGRGSPEELFWQRQRGMQDTIEIGRRLIAQVKTIISLQTKPVAAVEIVFD</sequence>
<feature type="transmembrane region" description="Helical" evidence="5">
    <location>
        <begin position="382"/>
        <end position="403"/>
    </location>
</feature>
<feature type="transmembrane region" description="Helical" evidence="5">
    <location>
        <begin position="602"/>
        <end position="623"/>
    </location>
</feature>
<comment type="subcellular location">
    <subcellularLocation>
        <location evidence="1">Membrane</location>
        <topology evidence="1">Multi-pass membrane protein</topology>
    </subcellularLocation>
</comment>
<dbReference type="GO" id="GO:0016020">
    <property type="term" value="C:membrane"/>
    <property type="evidence" value="ECO:0007669"/>
    <property type="project" value="UniProtKB-SubCell"/>
</dbReference>
<dbReference type="STRING" id="1283841.A0A084QDB0"/>
<evidence type="ECO:0000256" key="1">
    <source>
        <dbReference type="ARBA" id="ARBA00004141"/>
    </source>
</evidence>
<dbReference type="InterPro" id="IPR049456">
    <property type="entry name" value="Anoctamin_N_fung"/>
</dbReference>
<dbReference type="PANTHER" id="PTHR12308">
    <property type="entry name" value="ANOCTAMIN"/>
    <property type="match status" value="1"/>
</dbReference>
<evidence type="ECO:0000259" key="7">
    <source>
        <dbReference type="Pfam" id="PF20877"/>
    </source>
</evidence>
<dbReference type="Pfam" id="PF04547">
    <property type="entry name" value="Anoctamin"/>
    <property type="match status" value="1"/>
</dbReference>
<reference evidence="8 9" key="1">
    <citation type="journal article" date="2014" name="BMC Genomics">
        <title>Comparative genome sequencing reveals chemotype-specific gene clusters in the toxigenic black mold Stachybotrys.</title>
        <authorList>
            <person name="Semeiks J."/>
            <person name="Borek D."/>
            <person name="Otwinowski Z."/>
            <person name="Grishin N.V."/>
        </authorList>
    </citation>
    <scope>NUCLEOTIDE SEQUENCE [LARGE SCALE GENOMIC DNA]</scope>
    <source>
        <strain evidence="8 9">IBT 40285</strain>
    </source>
</reference>
<evidence type="ECO:0000313" key="9">
    <source>
        <dbReference type="Proteomes" id="UP000028524"/>
    </source>
</evidence>
<dbReference type="OrthoDB" id="296386at2759"/>
<evidence type="ECO:0000313" key="8">
    <source>
        <dbReference type="EMBL" id="KFA61945.1"/>
    </source>
</evidence>
<feature type="transmembrane region" description="Helical" evidence="5">
    <location>
        <begin position="296"/>
        <end position="314"/>
    </location>
</feature>
<dbReference type="GO" id="GO:0005254">
    <property type="term" value="F:chloride channel activity"/>
    <property type="evidence" value="ECO:0007669"/>
    <property type="project" value="TreeGrafter"/>
</dbReference>
<protein>
    <recommendedName>
        <fullName evidence="10">Plasma membrane channel protein</fullName>
    </recommendedName>
</protein>
<evidence type="ECO:0000256" key="4">
    <source>
        <dbReference type="ARBA" id="ARBA00023136"/>
    </source>
</evidence>
<dbReference type="FunCoup" id="A0A084QDB0">
    <property type="interactions" value="298"/>
</dbReference>
<feature type="transmembrane region" description="Helical" evidence="5">
    <location>
        <begin position="444"/>
        <end position="465"/>
    </location>
</feature>
<keyword evidence="9" id="KW-1185">Reference proteome</keyword>
<evidence type="ECO:0000256" key="2">
    <source>
        <dbReference type="ARBA" id="ARBA00022692"/>
    </source>
</evidence>
<feature type="domain" description="Anoctamin transmembrane" evidence="6">
    <location>
        <begin position="184"/>
        <end position="645"/>
    </location>
</feature>
<feature type="transmembrane region" description="Helical" evidence="5">
    <location>
        <begin position="568"/>
        <end position="590"/>
    </location>
</feature>
<dbReference type="EMBL" id="KL660823">
    <property type="protein sequence ID" value="KFA61945.1"/>
    <property type="molecule type" value="Genomic_DNA"/>
</dbReference>
<evidence type="ECO:0008006" key="10">
    <source>
        <dbReference type="Google" id="ProtNLM"/>
    </source>
</evidence>
<dbReference type="Proteomes" id="UP000028524">
    <property type="component" value="Unassembled WGS sequence"/>
</dbReference>